<gene>
    <name evidence="1" type="ORF">H310_14676</name>
</gene>
<proteinExistence type="predicted"/>
<evidence type="ECO:0000313" key="1">
    <source>
        <dbReference type="EMBL" id="ETV90584.1"/>
    </source>
</evidence>
<dbReference type="VEuPathDB" id="FungiDB:H310_14676"/>
<feature type="non-terminal residue" evidence="1">
    <location>
        <position position="62"/>
    </location>
</feature>
<dbReference type="Gene3D" id="3.30.420.10">
    <property type="entry name" value="Ribonuclease H-like superfamily/Ribonuclease H"/>
    <property type="match status" value="1"/>
</dbReference>
<dbReference type="EMBL" id="KI914031">
    <property type="protein sequence ID" value="ETV90584.1"/>
    <property type="molecule type" value="Genomic_DNA"/>
</dbReference>
<sequence length="62" mass="7114">MLTDENKLEHLNYCISHVNITQESLDKYRAEEDNANAPPNSPDLNVLDLGFFASIQTLQYKM</sequence>
<dbReference type="AlphaFoldDB" id="A0A024T9B0"/>
<dbReference type="GeneID" id="20091726"/>
<organism evidence="1">
    <name type="scientific">Aphanomyces invadans</name>
    <dbReference type="NCBI Taxonomy" id="157072"/>
    <lineage>
        <taxon>Eukaryota</taxon>
        <taxon>Sar</taxon>
        <taxon>Stramenopiles</taxon>
        <taxon>Oomycota</taxon>
        <taxon>Saprolegniomycetes</taxon>
        <taxon>Saprolegniales</taxon>
        <taxon>Verrucalvaceae</taxon>
        <taxon>Aphanomyces</taxon>
    </lineage>
</organism>
<reference evidence="1" key="1">
    <citation type="submission" date="2013-12" db="EMBL/GenBank/DDBJ databases">
        <title>The Genome Sequence of Aphanomyces invadans NJM9701.</title>
        <authorList>
            <consortium name="The Broad Institute Genomics Platform"/>
            <person name="Russ C."/>
            <person name="Tyler B."/>
            <person name="van West P."/>
            <person name="Dieguez-Uribeondo J."/>
            <person name="Young S.K."/>
            <person name="Zeng Q."/>
            <person name="Gargeya S."/>
            <person name="Fitzgerald M."/>
            <person name="Abouelleil A."/>
            <person name="Alvarado L."/>
            <person name="Chapman S.B."/>
            <person name="Gainer-Dewar J."/>
            <person name="Goldberg J."/>
            <person name="Griggs A."/>
            <person name="Gujja S."/>
            <person name="Hansen M."/>
            <person name="Howarth C."/>
            <person name="Imamovic A."/>
            <person name="Ireland A."/>
            <person name="Larimer J."/>
            <person name="McCowan C."/>
            <person name="Murphy C."/>
            <person name="Pearson M."/>
            <person name="Poon T.W."/>
            <person name="Priest M."/>
            <person name="Roberts A."/>
            <person name="Saif S."/>
            <person name="Shea T."/>
            <person name="Sykes S."/>
            <person name="Wortman J."/>
            <person name="Nusbaum C."/>
            <person name="Birren B."/>
        </authorList>
    </citation>
    <scope>NUCLEOTIDE SEQUENCE [LARGE SCALE GENOMIC DNA]</scope>
    <source>
        <strain evidence="1">NJM9701</strain>
    </source>
</reference>
<dbReference type="InterPro" id="IPR036397">
    <property type="entry name" value="RNaseH_sf"/>
</dbReference>
<protein>
    <submittedName>
        <fullName evidence="1">Uncharacterized protein</fullName>
    </submittedName>
</protein>
<dbReference type="GO" id="GO:0003676">
    <property type="term" value="F:nucleic acid binding"/>
    <property type="evidence" value="ECO:0007669"/>
    <property type="project" value="InterPro"/>
</dbReference>
<accession>A0A024T9B0</accession>
<dbReference type="RefSeq" id="XP_008880798.1">
    <property type="nucleotide sequence ID" value="XM_008882576.1"/>
</dbReference>
<name>A0A024T9B0_9STRA</name>